<gene>
    <name evidence="1" type="ORF">SteCoe_23755</name>
</gene>
<proteinExistence type="predicted"/>
<dbReference type="Proteomes" id="UP000187209">
    <property type="component" value="Unassembled WGS sequence"/>
</dbReference>
<dbReference type="Gene3D" id="1.25.10.10">
    <property type="entry name" value="Leucine-rich Repeat Variant"/>
    <property type="match status" value="1"/>
</dbReference>
<reference evidence="1 2" key="1">
    <citation type="submission" date="2016-11" db="EMBL/GenBank/DDBJ databases">
        <title>The macronuclear genome of Stentor coeruleus: a giant cell with tiny introns.</title>
        <authorList>
            <person name="Slabodnick M."/>
            <person name="Ruby J.G."/>
            <person name="Reiff S.B."/>
            <person name="Swart E.C."/>
            <person name="Gosai S."/>
            <person name="Prabakaran S."/>
            <person name="Witkowska E."/>
            <person name="Larue G.E."/>
            <person name="Fisher S."/>
            <person name="Freeman R.M."/>
            <person name="Gunawardena J."/>
            <person name="Chu W."/>
            <person name="Stover N.A."/>
            <person name="Gregory B.D."/>
            <person name="Nowacki M."/>
            <person name="Derisi J."/>
            <person name="Roy S.W."/>
            <person name="Marshall W.F."/>
            <person name="Sood P."/>
        </authorList>
    </citation>
    <scope>NUCLEOTIDE SEQUENCE [LARGE SCALE GENOMIC DNA]</scope>
    <source>
        <strain evidence="1">WM001</strain>
    </source>
</reference>
<comment type="caution">
    <text evidence="1">The sequence shown here is derived from an EMBL/GenBank/DDBJ whole genome shotgun (WGS) entry which is preliminary data.</text>
</comment>
<protein>
    <submittedName>
        <fullName evidence="1">Uncharacterized protein</fullName>
    </submittedName>
</protein>
<evidence type="ECO:0000313" key="1">
    <source>
        <dbReference type="EMBL" id="OMJ76783.1"/>
    </source>
</evidence>
<keyword evidence="2" id="KW-1185">Reference proteome</keyword>
<name>A0A1R2BJ21_9CILI</name>
<dbReference type="EMBL" id="MPUH01000611">
    <property type="protein sequence ID" value="OMJ76783.1"/>
    <property type="molecule type" value="Genomic_DNA"/>
</dbReference>
<accession>A0A1R2BJ21</accession>
<organism evidence="1 2">
    <name type="scientific">Stentor coeruleus</name>
    <dbReference type="NCBI Taxonomy" id="5963"/>
    <lineage>
        <taxon>Eukaryota</taxon>
        <taxon>Sar</taxon>
        <taxon>Alveolata</taxon>
        <taxon>Ciliophora</taxon>
        <taxon>Postciliodesmatophora</taxon>
        <taxon>Heterotrichea</taxon>
        <taxon>Heterotrichida</taxon>
        <taxon>Stentoridae</taxon>
        <taxon>Stentor</taxon>
    </lineage>
</organism>
<sequence>MKFQQITFPDWTEKVIQNRKYLRAQTFAKHRILETLINLNPSDNNASTIIESYECYNLSTSQFSNLLESLSKLIVYENLIDSILLLLGDLTSHNNNYCEILRCSSLYHIIINLISATSSGVTEKAVICIGNVVLGSELGGTTSVDLGAIEKISEYLHSDYEKPSETLKTCLWCFWCFISNEKISESFINYLIDLLCELYEYTELHKEVLEIAWTLGEKKIISGSIERLVFVLCNYEFIEHKEKSLCIMALQNFLYMQDIRKTVLEYFRKAIILRDESLDCIYKALSEFRCDELSEYLEVFAIAFEEIAKGIDSKGFATGKFLVGELKEMNSNQIIKTVSDEMFMNLKDAMTLANAQIGQILVEICSELLRAGLESKFCEFDCLDALSLLYFKLPEPSCSQIHYLFSIYFDN</sequence>
<dbReference type="InterPro" id="IPR011989">
    <property type="entry name" value="ARM-like"/>
</dbReference>
<dbReference type="AlphaFoldDB" id="A0A1R2BJ21"/>
<evidence type="ECO:0000313" key="2">
    <source>
        <dbReference type="Proteomes" id="UP000187209"/>
    </source>
</evidence>
<dbReference type="SUPFAM" id="SSF48371">
    <property type="entry name" value="ARM repeat"/>
    <property type="match status" value="1"/>
</dbReference>
<dbReference type="InterPro" id="IPR016024">
    <property type="entry name" value="ARM-type_fold"/>
</dbReference>